<proteinExistence type="predicted"/>
<evidence type="ECO:0000256" key="2">
    <source>
        <dbReference type="SAM" id="Phobius"/>
    </source>
</evidence>
<gene>
    <name evidence="3" type="ORF">ENJ40_06895</name>
</gene>
<keyword evidence="2" id="KW-0472">Membrane</keyword>
<reference evidence="3" key="1">
    <citation type="journal article" date="2020" name="mSystems">
        <title>Genome- and Community-Level Interaction Insights into Carbon Utilization and Element Cycling Functions of Hydrothermarchaeota in Hydrothermal Sediment.</title>
        <authorList>
            <person name="Zhou Z."/>
            <person name="Liu Y."/>
            <person name="Xu W."/>
            <person name="Pan J."/>
            <person name="Luo Z.H."/>
            <person name="Li M."/>
        </authorList>
    </citation>
    <scope>NUCLEOTIDE SEQUENCE [LARGE SCALE GENOMIC DNA]</scope>
    <source>
        <strain evidence="3">HyVt-483</strain>
    </source>
</reference>
<name>A0A7C3H539_9BACT</name>
<feature type="compositionally biased region" description="Low complexity" evidence="1">
    <location>
        <begin position="135"/>
        <end position="145"/>
    </location>
</feature>
<accession>A0A7C3H539</accession>
<evidence type="ECO:0000313" key="3">
    <source>
        <dbReference type="EMBL" id="HFC98165.1"/>
    </source>
</evidence>
<feature type="region of interest" description="Disordered" evidence="1">
    <location>
        <begin position="124"/>
        <end position="145"/>
    </location>
</feature>
<comment type="caution">
    <text evidence="3">The sequence shown here is derived from an EMBL/GenBank/DDBJ whole genome shotgun (WGS) entry which is preliminary data.</text>
</comment>
<dbReference type="EMBL" id="DRMH01000088">
    <property type="protein sequence ID" value="HFC98165.1"/>
    <property type="molecule type" value="Genomic_DNA"/>
</dbReference>
<protein>
    <recommendedName>
        <fullName evidence="4">Carboxypeptidase regulatory-like domain-containing protein</fullName>
    </recommendedName>
</protein>
<dbReference type="Proteomes" id="UP000886043">
    <property type="component" value="Unassembled WGS sequence"/>
</dbReference>
<feature type="transmembrane region" description="Helical" evidence="2">
    <location>
        <begin position="99"/>
        <end position="116"/>
    </location>
</feature>
<keyword evidence="2" id="KW-1133">Transmembrane helix</keyword>
<evidence type="ECO:0000256" key="1">
    <source>
        <dbReference type="SAM" id="MobiDB-lite"/>
    </source>
</evidence>
<organism evidence="3">
    <name type="scientific">Thermosulfurimonas dismutans</name>
    <dbReference type="NCBI Taxonomy" id="999894"/>
    <lineage>
        <taxon>Bacteria</taxon>
        <taxon>Pseudomonadati</taxon>
        <taxon>Thermodesulfobacteriota</taxon>
        <taxon>Thermodesulfobacteria</taxon>
        <taxon>Thermodesulfobacteriales</taxon>
        <taxon>Thermodesulfobacteriaceae</taxon>
        <taxon>Thermosulfurimonas</taxon>
    </lineage>
</organism>
<evidence type="ECO:0008006" key="4">
    <source>
        <dbReference type="Google" id="ProtNLM"/>
    </source>
</evidence>
<dbReference type="AlphaFoldDB" id="A0A7C3H539"/>
<keyword evidence="2" id="KW-0812">Transmembrane</keyword>
<sequence length="145" mass="15623">MEGEVRILSGAVVVTAWYDTGEPMSYARVEIYAPDSRFRFQSGRTDRNGRVAFVPDVPGTWRVIISDRLGHRLELRVKVTAPGESIGEVHGGGPPLPRPLAAVVGVVLVLGIFGWVRGFKRARRRAGDEDGAAGPGVRLPGGPPR</sequence>